<sequence>MKSSVIHVRNLKIPDFNLRENSKEYNTHIDKIIRNGSDIFETQYIKKNGEIRDILGNGKSIKISGKYYLQSISRDITDIKEAERPLKESKKKLRYVNNISIILGLVLSAFYLLIDGLLDTYIFHNTEFIFQDLLIIGPHEILMHLTPISLILFTGIFSQYLLNAQRKAEDKLKEVKHDLMERVKELTCLYGISDFAENPDISTSELLQGVLALIPPAWQ</sequence>
<feature type="non-terminal residue" evidence="2">
    <location>
        <position position="219"/>
    </location>
</feature>
<feature type="transmembrane region" description="Helical" evidence="1">
    <location>
        <begin position="141"/>
        <end position="162"/>
    </location>
</feature>
<dbReference type="InterPro" id="IPR035965">
    <property type="entry name" value="PAS-like_dom_sf"/>
</dbReference>
<keyword evidence="1" id="KW-0812">Transmembrane</keyword>
<keyword evidence="1" id="KW-0472">Membrane</keyword>
<dbReference type="NCBIfam" id="TIGR00229">
    <property type="entry name" value="sensory_box"/>
    <property type="match status" value="1"/>
</dbReference>
<evidence type="ECO:0000256" key="1">
    <source>
        <dbReference type="SAM" id="Phobius"/>
    </source>
</evidence>
<dbReference type="InterPro" id="IPR000014">
    <property type="entry name" value="PAS"/>
</dbReference>
<evidence type="ECO:0008006" key="3">
    <source>
        <dbReference type="Google" id="ProtNLM"/>
    </source>
</evidence>
<dbReference type="SUPFAM" id="SSF55785">
    <property type="entry name" value="PYP-like sensor domain (PAS domain)"/>
    <property type="match status" value="1"/>
</dbReference>
<protein>
    <recommendedName>
        <fullName evidence="3">PAC domain-containing protein</fullName>
    </recommendedName>
</protein>
<comment type="caution">
    <text evidence="2">The sequence shown here is derived from an EMBL/GenBank/DDBJ whole genome shotgun (WGS) entry which is preliminary data.</text>
</comment>
<evidence type="ECO:0000313" key="2">
    <source>
        <dbReference type="EMBL" id="KKN30577.1"/>
    </source>
</evidence>
<dbReference type="EMBL" id="LAZR01002396">
    <property type="protein sequence ID" value="KKN30577.1"/>
    <property type="molecule type" value="Genomic_DNA"/>
</dbReference>
<organism evidence="2">
    <name type="scientific">marine sediment metagenome</name>
    <dbReference type="NCBI Taxonomy" id="412755"/>
    <lineage>
        <taxon>unclassified sequences</taxon>
        <taxon>metagenomes</taxon>
        <taxon>ecological metagenomes</taxon>
    </lineage>
</organism>
<reference evidence="2" key="1">
    <citation type="journal article" date="2015" name="Nature">
        <title>Complex archaea that bridge the gap between prokaryotes and eukaryotes.</title>
        <authorList>
            <person name="Spang A."/>
            <person name="Saw J.H."/>
            <person name="Jorgensen S.L."/>
            <person name="Zaremba-Niedzwiedzka K."/>
            <person name="Martijn J."/>
            <person name="Lind A.E."/>
            <person name="van Eijk R."/>
            <person name="Schleper C."/>
            <person name="Guy L."/>
            <person name="Ettema T.J."/>
        </authorList>
    </citation>
    <scope>NUCLEOTIDE SEQUENCE</scope>
</reference>
<accession>A0A0F9Q0P6</accession>
<feature type="transmembrane region" description="Helical" evidence="1">
    <location>
        <begin position="95"/>
        <end position="114"/>
    </location>
</feature>
<keyword evidence="1" id="KW-1133">Transmembrane helix</keyword>
<dbReference type="Gene3D" id="3.30.450.20">
    <property type="entry name" value="PAS domain"/>
    <property type="match status" value="1"/>
</dbReference>
<name>A0A0F9Q0P6_9ZZZZ</name>
<dbReference type="AlphaFoldDB" id="A0A0F9Q0P6"/>
<gene>
    <name evidence="2" type="ORF">LCGC14_0832750</name>
</gene>
<proteinExistence type="predicted"/>